<dbReference type="AlphaFoldDB" id="A0A9Q3IX97"/>
<gene>
    <name evidence="1" type="ORF">O181_091351</name>
</gene>
<keyword evidence="2" id="KW-1185">Reference proteome</keyword>
<dbReference type="EMBL" id="AVOT02057563">
    <property type="protein sequence ID" value="MBW0551636.1"/>
    <property type="molecule type" value="Genomic_DNA"/>
</dbReference>
<reference evidence="1" key="1">
    <citation type="submission" date="2021-03" db="EMBL/GenBank/DDBJ databases">
        <title>Draft genome sequence of rust myrtle Austropuccinia psidii MF-1, a brazilian biotype.</title>
        <authorList>
            <person name="Quecine M.C."/>
            <person name="Pachon D.M.R."/>
            <person name="Bonatelli M.L."/>
            <person name="Correr F.H."/>
            <person name="Franceschini L.M."/>
            <person name="Leite T.F."/>
            <person name="Margarido G.R.A."/>
            <person name="Almeida C.A."/>
            <person name="Ferrarezi J.A."/>
            <person name="Labate C.A."/>
        </authorList>
    </citation>
    <scope>NUCLEOTIDE SEQUENCE</scope>
    <source>
        <strain evidence="1">MF-1</strain>
    </source>
</reference>
<accession>A0A9Q3IX97</accession>
<dbReference type="Proteomes" id="UP000765509">
    <property type="component" value="Unassembled WGS sequence"/>
</dbReference>
<organism evidence="1 2">
    <name type="scientific">Austropuccinia psidii MF-1</name>
    <dbReference type="NCBI Taxonomy" id="1389203"/>
    <lineage>
        <taxon>Eukaryota</taxon>
        <taxon>Fungi</taxon>
        <taxon>Dikarya</taxon>
        <taxon>Basidiomycota</taxon>
        <taxon>Pucciniomycotina</taxon>
        <taxon>Pucciniomycetes</taxon>
        <taxon>Pucciniales</taxon>
        <taxon>Sphaerophragmiaceae</taxon>
        <taxon>Austropuccinia</taxon>
    </lineage>
</organism>
<evidence type="ECO:0000313" key="1">
    <source>
        <dbReference type="EMBL" id="MBW0551636.1"/>
    </source>
</evidence>
<name>A0A9Q3IX97_9BASI</name>
<comment type="caution">
    <text evidence="1">The sequence shown here is derived from an EMBL/GenBank/DDBJ whole genome shotgun (WGS) entry which is preliminary data.</text>
</comment>
<protein>
    <submittedName>
        <fullName evidence="1">Uncharacterized protein</fullName>
    </submittedName>
</protein>
<sequence length="81" mass="8828">MCIVYIVVLHFMIKEIQSSPLQKSSHSSLALGNSLKPRNTVSVPVKGPSKAALQFVGKPNPKPKKVTLVSSNTWDPWTIGD</sequence>
<evidence type="ECO:0000313" key="2">
    <source>
        <dbReference type="Proteomes" id="UP000765509"/>
    </source>
</evidence>
<proteinExistence type="predicted"/>